<dbReference type="InterPro" id="IPR036291">
    <property type="entry name" value="NAD(P)-bd_dom_sf"/>
</dbReference>
<organism evidence="4 5">
    <name type="scientific">Rhodonellum ikkaensis</name>
    <dbReference type="NCBI Taxonomy" id="336829"/>
    <lineage>
        <taxon>Bacteria</taxon>
        <taxon>Pseudomonadati</taxon>
        <taxon>Bacteroidota</taxon>
        <taxon>Cytophagia</taxon>
        <taxon>Cytophagales</taxon>
        <taxon>Cytophagaceae</taxon>
        <taxon>Rhodonellum</taxon>
    </lineage>
</organism>
<keyword evidence="5" id="KW-1185">Reference proteome</keyword>
<dbReference type="Pfam" id="PF02719">
    <property type="entry name" value="Polysacc_synt_2"/>
    <property type="match status" value="1"/>
</dbReference>
<dbReference type="Gene3D" id="3.40.50.720">
    <property type="entry name" value="NAD(P)-binding Rossmann-like Domain"/>
    <property type="match status" value="2"/>
</dbReference>
<dbReference type="SUPFAM" id="SSF53335">
    <property type="entry name" value="S-adenosyl-L-methionine-dependent methyltransferases"/>
    <property type="match status" value="1"/>
</dbReference>
<dbReference type="Proteomes" id="UP000199663">
    <property type="component" value="Unassembled WGS sequence"/>
</dbReference>
<dbReference type="EMBL" id="FNQC01000013">
    <property type="protein sequence ID" value="SDZ40208.1"/>
    <property type="molecule type" value="Genomic_DNA"/>
</dbReference>
<evidence type="ECO:0000256" key="1">
    <source>
        <dbReference type="ARBA" id="ARBA00007430"/>
    </source>
</evidence>
<feature type="transmembrane region" description="Helical" evidence="2">
    <location>
        <begin position="20"/>
        <end position="43"/>
    </location>
</feature>
<feature type="transmembrane region" description="Helical" evidence="2">
    <location>
        <begin position="87"/>
        <end position="110"/>
    </location>
</feature>
<comment type="similarity">
    <text evidence="1">Belongs to the polysaccharide synthase family.</text>
</comment>
<dbReference type="Pfam" id="PF13727">
    <property type="entry name" value="CoA_binding_3"/>
    <property type="match status" value="1"/>
</dbReference>
<dbReference type="PANTHER" id="PTHR43318:SF1">
    <property type="entry name" value="POLYSACCHARIDE BIOSYNTHESIS PROTEIN EPSC-RELATED"/>
    <property type="match status" value="1"/>
</dbReference>
<evidence type="ECO:0000256" key="2">
    <source>
        <dbReference type="SAM" id="Phobius"/>
    </source>
</evidence>
<dbReference type="InterPro" id="IPR003869">
    <property type="entry name" value="Polysac_CapD-like"/>
</dbReference>
<keyword evidence="2" id="KW-0472">Membrane</keyword>
<reference evidence="4 5" key="1">
    <citation type="submission" date="2016-10" db="EMBL/GenBank/DDBJ databases">
        <authorList>
            <person name="Varghese N."/>
            <person name="Submissions S."/>
        </authorList>
    </citation>
    <scope>NUCLEOTIDE SEQUENCE [LARGE SCALE GENOMIC DNA]</scope>
    <source>
        <strain evidence="4 5">DSM 17997</strain>
    </source>
</reference>
<dbReference type="CDD" id="cd05237">
    <property type="entry name" value="UDP_invert_4-6DH_SDR_e"/>
    <property type="match status" value="1"/>
</dbReference>
<dbReference type="SUPFAM" id="SSF51735">
    <property type="entry name" value="NAD(P)-binding Rossmann-fold domains"/>
    <property type="match status" value="1"/>
</dbReference>
<evidence type="ECO:0000313" key="4">
    <source>
        <dbReference type="EMBL" id="SDZ40208.1"/>
    </source>
</evidence>
<keyword evidence="2" id="KW-0812">Transmembrane</keyword>
<evidence type="ECO:0000259" key="3">
    <source>
        <dbReference type="Pfam" id="PF02719"/>
    </source>
</evidence>
<name>A0A1H3SRB3_9BACT</name>
<feature type="transmembrane region" description="Helical" evidence="2">
    <location>
        <begin position="58"/>
        <end position="75"/>
    </location>
</feature>
<proteinExistence type="inferred from homology"/>
<accession>A0A1H3SRB3</accession>
<feature type="domain" description="Polysaccharide biosynthesis protein CapD-like" evidence="3">
    <location>
        <begin position="300"/>
        <end position="587"/>
    </location>
</feature>
<feature type="transmembrane region" description="Helical" evidence="2">
    <location>
        <begin position="122"/>
        <end position="142"/>
    </location>
</feature>
<dbReference type="PANTHER" id="PTHR43318">
    <property type="entry name" value="UDP-N-ACETYLGLUCOSAMINE 4,6-DEHYDRATASE"/>
    <property type="match status" value="1"/>
</dbReference>
<evidence type="ECO:0000313" key="5">
    <source>
        <dbReference type="Proteomes" id="UP000199663"/>
    </source>
</evidence>
<sequence length="641" mass="73095">MINLKIKILLSKWIVKIPFLPVYLVFFIDFLLMLSCMGFIYFLLESVAPSYMSYDEGILWSAIMLGFLSLVMVWKRTHRGIVRFSDVYEFINFGFIFSVPLLPFLFLFLLDFILDFDFNLPKSFIFLSHVGSFIFLVLYRLVIKEFFFRIQRVKNQSSNIVIFGGGQGGMLVYQMLNRELNSEFHVCGFFDDDKGKTNKLLYGIPILSGDDLLQKIFIEKNISELIVAAKEISNRRKKELFDLCYTFHVKVRFLPTLETYESNKLELRDLRNIKLEELLGRDIIELDQHHLSECFEGKVVLVTGAGGSIGSELCRQISNYPIAKLVMLDIAESALYDITQELVRKNLSFFVDPVLVDIRNSKSINQIFSKYKPHLVFHAAAYKHVPLMESFPKLAIETNIIGTRNVADAAVANGIEKFILISTDKAVNPTNVMGASKRMAELYIQSRFYSPFTPSPTQFITTRFGNVLGSNGSVIPLFMKQIESGGPVTVTHKDIERYFMTIPEACKLVMEAGSMGNGGEIYVFDMGDSVKIYDLAEKMISLTGKTPNKDIHIEVTGLRSGEKLFEELVGLSEKFKLTHHPKIHIVQSFPPDFLIVSTVIEELHLGLLNDLSEDKLIRKIKQIIPEFVSNYSRFAILDNSN</sequence>
<protein>
    <submittedName>
        <fullName evidence="4">NDP-sugar epimerase, includes UDP-GlcNAc-inverting 4,6-dehydratase FlaA1 and capsular polysaccharide biosynthesis protein EpsC</fullName>
    </submittedName>
</protein>
<dbReference type="RefSeq" id="WP_019599153.1">
    <property type="nucleotide sequence ID" value="NZ_FNQC01000013.1"/>
</dbReference>
<dbReference type="InterPro" id="IPR051203">
    <property type="entry name" value="Polysaccharide_Synthase-Rel"/>
</dbReference>
<comment type="caution">
    <text evidence="4">The sequence shown here is derived from an EMBL/GenBank/DDBJ whole genome shotgun (WGS) entry which is preliminary data.</text>
</comment>
<keyword evidence="2" id="KW-1133">Transmembrane helix</keyword>
<gene>
    <name evidence="4" type="ORF">SAMN05444412_11310</name>
</gene>
<dbReference type="InterPro" id="IPR029063">
    <property type="entry name" value="SAM-dependent_MTases_sf"/>
</dbReference>